<gene>
    <name evidence="1" type="ORF">SAMN02745130_01242</name>
</gene>
<dbReference type="EMBL" id="FUYB01000004">
    <property type="protein sequence ID" value="SKA73540.1"/>
    <property type="molecule type" value="Genomic_DNA"/>
</dbReference>
<protein>
    <submittedName>
        <fullName evidence="1">Uncharacterized protein</fullName>
    </submittedName>
</protein>
<accession>A0A1T4W8D6</accession>
<name>A0A1T4W8D6_9GAMM</name>
<reference evidence="2" key="1">
    <citation type="submission" date="2017-02" db="EMBL/GenBank/DDBJ databases">
        <authorList>
            <person name="Varghese N."/>
            <person name="Submissions S."/>
        </authorList>
    </citation>
    <scope>NUCLEOTIDE SEQUENCE [LARGE SCALE GENOMIC DNA]</scope>
    <source>
        <strain evidence="2">ATCC 49788</strain>
    </source>
</reference>
<dbReference type="RefSeq" id="WP_078921716.1">
    <property type="nucleotide sequence ID" value="NZ_FUYB01000004.1"/>
</dbReference>
<evidence type="ECO:0000313" key="2">
    <source>
        <dbReference type="Proteomes" id="UP000190460"/>
    </source>
</evidence>
<evidence type="ECO:0000313" key="1">
    <source>
        <dbReference type="EMBL" id="SKA73540.1"/>
    </source>
</evidence>
<dbReference type="AlphaFoldDB" id="A0A1T4W8D6"/>
<proteinExistence type="predicted"/>
<dbReference type="Proteomes" id="UP000190460">
    <property type="component" value="Unassembled WGS sequence"/>
</dbReference>
<dbReference type="STRING" id="92487.SAMN02745130_01242"/>
<sequence>MQHFNQEETQQRPLCYTHKSTCYLEEHSPQVGSTDSLPLVYTCTLKFNTRKQQAGKLAANPQQQG</sequence>
<organism evidence="1 2">
    <name type="scientific">Thiothrix eikelboomii</name>
    <dbReference type="NCBI Taxonomy" id="92487"/>
    <lineage>
        <taxon>Bacteria</taxon>
        <taxon>Pseudomonadati</taxon>
        <taxon>Pseudomonadota</taxon>
        <taxon>Gammaproteobacteria</taxon>
        <taxon>Thiotrichales</taxon>
        <taxon>Thiotrichaceae</taxon>
        <taxon>Thiothrix</taxon>
    </lineage>
</organism>
<keyword evidence="2" id="KW-1185">Reference proteome</keyword>